<name>A0A167PRB5_CALVF</name>
<proteinExistence type="predicted"/>
<dbReference type="AlphaFoldDB" id="A0A167PRB5"/>
<sequence length="196" mass="21304">MGCGRRCCLWLQREGEREGREGRKRRRKGEDWRGGGGCCRCRRGCGDRQWGCTTRRGRGGSASAGAGRRGGGRPATIWENRRIHCAESLDYSGHGWGCRAGGESMVEGILLNRATQHLRAIPPQEGRRALLLGQKGSAPDGVAAKIASNPSLDGCDQPTPSVWKYHLTGPNMLGQQSLPRVQSLLANHETRAFGTL</sequence>
<protein>
    <submittedName>
        <fullName evidence="1">Uncharacterized protein</fullName>
    </submittedName>
</protein>
<keyword evidence="2" id="KW-1185">Reference proteome</keyword>
<evidence type="ECO:0000313" key="1">
    <source>
        <dbReference type="EMBL" id="KZO99050.1"/>
    </source>
</evidence>
<dbReference type="Proteomes" id="UP000076738">
    <property type="component" value="Unassembled WGS sequence"/>
</dbReference>
<dbReference type="EMBL" id="KV417273">
    <property type="protein sequence ID" value="KZO99050.1"/>
    <property type="molecule type" value="Genomic_DNA"/>
</dbReference>
<gene>
    <name evidence="1" type="ORF">CALVIDRAFT_397655</name>
</gene>
<evidence type="ECO:0000313" key="2">
    <source>
        <dbReference type="Proteomes" id="UP000076738"/>
    </source>
</evidence>
<organism evidence="1 2">
    <name type="scientific">Calocera viscosa (strain TUFC12733)</name>
    <dbReference type="NCBI Taxonomy" id="1330018"/>
    <lineage>
        <taxon>Eukaryota</taxon>
        <taxon>Fungi</taxon>
        <taxon>Dikarya</taxon>
        <taxon>Basidiomycota</taxon>
        <taxon>Agaricomycotina</taxon>
        <taxon>Dacrymycetes</taxon>
        <taxon>Dacrymycetales</taxon>
        <taxon>Dacrymycetaceae</taxon>
        <taxon>Calocera</taxon>
    </lineage>
</organism>
<reference evidence="1 2" key="1">
    <citation type="journal article" date="2016" name="Mol. Biol. Evol.">
        <title>Comparative Genomics of Early-Diverging Mushroom-Forming Fungi Provides Insights into the Origins of Lignocellulose Decay Capabilities.</title>
        <authorList>
            <person name="Nagy L.G."/>
            <person name="Riley R."/>
            <person name="Tritt A."/>
            <person name="Adam C."/>
            <person name="Daum C."/>
            <person name="Floudas D."/>
            <person name="Sun H."/>
            <person name="Yadav J.S."/>
            <person name="Pangilinan J."/>
            <person name="Larsson K.H."/>
            <person name="Matsuura K."/>
            <person name="Barry K."/>
            <person name="Labutti K."/>
            <person name="Kuo R."/>
            <person name="Ohm R.A."/>
            <person name="Bhattacharya S.S."/>
            <person name="Shirouzu T."/>
            <person name="Yoshinaga Y."/>
            <person name="Martin F.M."/>
            <person name="Grigoriev I.V."/>
            <person name="Hibbett D.S."/>
        </authorList>
    </citation>
    <scope>NUCLEOTIDE SEQUENCE [LARGE SCALE GENOMIC DNA]</scope>
    <source>
        <strain evidence="1 2">TUFC12733</strain>
    </source>
</reference>
<accession>A0A167PRB5</accession>